<dbReference type="EMBL" id="CP095046">
    <property type="protein sequence ID" value="UOQ72722.1"/>
    <property type="molecule type" value="Genomic_DNA"/>
</dbReference>
<dbReference type="AlphaFoldDB" id="A0A8T9Q6Z3"/>
<evidence type="ECO:0000313" key="1">
    <source>
        <dbReference type="EMBL" id="UOQ72722.1"/>
    </source>
</evidence>
<reference evidence="1" key="1">
    <citation type="submission" date="2022-04" db="EMBL/GenBank/DDBJ databases">
        <title>Hymenobacter sp. isolated from the air.</title>
        <authorList>
            <person name="Won M."/>
            <person name="Lee C.-M."/>
            <person name="Woen H.-Y."/>
            <person name="Kwon S.-W."/>
        </authorList>
    </citation>
    <scope>NUCLEOTIDE SEQUENCE</scope>
    <source>
        <strain evidence="1">5116S-3</strain>
    </source>
</reference>
<dbReference type="KEGG" id="hcu:MUN79_01635"/>
<accession>A0A8T9Q6Z3</accession>
<gene>
    <name evidence="1" type="ORF">MUN79_01635</name>
</gene>
<sequence length="131" mass="15652">MPLRTLQELSFLDICYDYRNEWLQAEWRGDISFEQARQGGEAILHYVEAEHCRKLFNDNQLVTEMWLEADQWREMNIFPRLHAAGLQYVAWVYSPNVYSRFSVDRSVTDLTHPVALTFDEPELARNWLRLV</sequence>
<evidence type="ECO:0000313" key="2">
    <source>
        <dbReference type="Proteomes" id="UP000831796"/>
    </source>
</evidence>
<dbReference type="RefSeq" id="WP_244676080.1">
    <property type="nucleotide sequence ID" value="NZ_CP095046.1"/>
</dbReference>
<protein>
    <recommendedName>
        <fullName evidence="3">STAS/SEC14 domain-containing protein</fullName>
    </recommendedName>
</protein>
<name>A0A8T9Q6Z3_9BACT</name>
<dbReference type="Proteomes" id="UP000831796">
    <property type="component" value="Chromosome"/>
</dbReference>
<organism evidence="1 2">
    <name type="scientific">Hymenobacter cellulosilyticus</name>
    <dbReference type="NCBI Taxonomy" id="2932248"/>
    <lineage>
        <taxon>Bacteria</taxon>
        <taxon>Pseudomonadati</taxon>
        <taxon>Bacteroidota</taxon>
        <taxon>Cytophagia</taxon>
        <taxon>Cytophagales</taxon>
        <taxon>Hymenobacteraceae</taxon>
        <taxon>Hymenobacter</taxon>
    </lineage>
</organism>
<evidence type="ECO:0008006" key="3">
    <source>
        <dbReference type="Google" id="ProtNLM"/>
    </source>
</evidence>
<keyword evidence="2" id="KW-1185">Reference proteome</keyword>
<proteinExistence type="predicted"/>